<protein>
    <submittedName>
        <fullName evidence="1">Uncharacterized protein</fullName>
    </submittedName>
</protein>
<name>A0A410T8E4_9CAUD</name>
<reference evidence="1 2" key="1">
    <citation type="submission" date="2018-11" db="EMBL/GenBank/DDBJ databases">
        <authorList>
            <person name="Teng T."/>
        </authorList>
    </citation>
    <scope>NUCLEOTIDE SEQUENCE [LARGE SCALE GENOMIC DNA]</scope>
</reference>
<accession>A0A410T8E4</accession>
<dbReference type="Proteomes" id="UP000289163">
    <property type="component" value="Segment"/>
</dbReference>
<organism evidence="1 2">
    <name type="scientific">Pseudomonas phage Henu5</name>
    <dbReference type="NCBI Taxonomy" id="2499902"/>
    <lineage>
        <taxon>Viruses</taxon>
        <taxon>Duplodnaviria</taxon>
        <taxon>Heunggongvirae</taxon>
        <taxon>Uroviricota</taxon>
        <taxon>Caudoviricetes</taxon>
        <taxon>Vandenendeviridae</taxon>
        <taxon>Skurskavirinae</taxon>
        <taxon>Pakpunavirus</taxon>
        <taxon>Pakpunavirus Henu5</taxon>
    </lineage>
</organism>
<evidence type="ECO:0000313" key="2">
    <source>
        <dbReference type="Proteomes" id="UP000289163"/>
    </source>
</evidence>
<evidence type="ECO:0000313" key="1">
    <source>
        <dbReference type="EMBL" id="QAU05095.1"/>
    </source>
</evidence>
<gene>
    <name evidence="1" type="ORF">Henu5_gp65</name>
</gene>
<proteinExistence type="predicted"/>
<sequence>MRTVAELIKIGLEDYLVNNQEPYMCYIMSDLVEEQQITSKEYRSFREWLLEAHGISTWESVSDYLRINRLEDTEVNWKNFYVWSYFDLIRKEGK</sequence>
<dbReference type="EMBL" id="MK224498">
    <property type="protein sequence ID" value="QAU05095.1"/>
    <property type="molecule type" value="Genomic_DNA"/>
</dbReference>
<keyword evidence="2" id="KW-1185">Reference proteome</keyword>